<sequence length="107" mass="12767">MLQIFPDLFPEVLAFVSFRLLKLFQKAKKSTIPNLPNLEGFFSGLDKKLKKLDRKKDYAAYINTVKENSREIRNKVLKYLMVRRTRTEIEYYFSKDIQEQGLKFPEV</sequence>
<dbReference type="AlphaFoldDB" id="X1VFW0"/>
<organism evidence="1">
    <name type="scientific">marine sediment metagenome</name>
    <dbReference type="NCBI Taxonomy" id="412755"/>
    <lineage>
        <taxon>unclassified sequences</taxon>
        <taxon>metagenomes</taxon>
        <taxon>ecological metagenomes</taxon>
    </lineage>
</organism>
<feature type="non-terminal residue" evidence="1">
    <location>
        <position position="107"/>
    </location>
</feature>
<name>X1VFW0_9ZZZZ</name>
<reference evidence="1" key="1">
    <citation type="journal article" date="2014" name="Front. Microbiol.">
        <title>High frequency of phylogenetically diverse reductive dehalogenase-homologous genes in deep subseafloor sedimentary metagenomes.</title>
        <authorList>
            <person name="Kawai M."/>
            <person name="Futagami T."/>
            <person name="Toyoda A."/>
            <person name="Takaki Y."/>
            <person name="Nishi S."/>
            <person name="Hori S."/>
            <person name="Arai W."/>
            <person name="Tsubouchi T."/>
            <person name="Morono Y."/>
            <person name="Uchiyama I."/>
            <person name="Ito T."/>
            <person name="Fujiyama A."/>
            <person name="Inagaki F."/>
            <person name="Takami H."/>
        </authorList>
    </citation>
    <scope>NUCLEOTIDE SEQUENCE</scope>
    <source>
        <strain evidence="1">Expedition CK06-06</strain>
    </source>
</reference>
<protein>
    <submittedName>
        <fullName evidence="1">Uncharacterized protein</fullName>
    </submittedName>
</protein>
<gene>
    <name evidence="1" type="ORF">S12H4_59530</name>
</gene>
<evidence type="ECO:0000313" key="1">
    <source>
        <dbReference type="EMBL" id="GAJ16947.1"/>
    </source>
</evidence>
<comment type="caution">
    <text evidence="1">The sequence shown here is derived from an EMBL/GenBank/DDBJ whole genome shotgun (WGS) entry which is preliminary data.</text>
</comment>
<proteinExistence type="predicted"/>
<dbReference type="EMBL" id="BARW01038924">
    <property type="protein sequence ID" value="GAJ16947.1"/>
    <property type="molecule type" value="Genomic_DNA"/>
</dbReference>
<accession>X1VFW0</accession>